<protein>
    <recommendedName>
        <fullName evidence="8">FAD-binding FR-type domain-containing protein</fullName>
    </recommendedName>
</protein>
<gene>
    <name evidence="9" type="ORF">VSP0166_LOCUS15839</name>
</gene>
<dbReference type="InterPro" id="IPR003097">
    <property type="entry name" value="CysJ-like_FAD-binding"/>
</dbReference>
<evidence type="ECO:0000256" key="1">
    <source>
        <dbReference type="ARBA" id="ARBA00001917"/>
    </source>
</evidence>
<feature type="domain" description="FAD-binding FR-type" evidence="8">
    <location>
        <begin position="22"/>
        <end position="143"/>
    </location>
</feature>
<dbReference type="InterPro" id="IPR001709">
    <property type="entry name" value="Flavoprot_Pyr_Nucl_cyt_Rdtase"/>
</dbReference>
<sequence length="297" mass="33288">MIQDIDLFGRPTKRFYSNLAVYASDTSQKTKLQELGDSSGAVEFRARAAECVTIAEVLEEFISAKLTPNELVQLIGPIKPRHYSIASSMNAHPDSVHLLVVDHTWETPSGKLRKGQCTRYLQSLREGAVLSVSVKPSVMKLPEDHKTPIVMSGLGTGMAPFRAFIQERVFQAQQGVDIGEMVLYFGSRSSKQEYLYGEELEAYLASGMLTHMGLAFSRDQQKKVYIQHKISEDSELLWRLLKVKNGNFYLCGPTWPAGDVQSAITHIFATEGDTSNQKAETEIVNMKAQERYILEVY</sequence>
<dbReference type="PANTHER" id="PTHR19384">
    <property type="entry name" value="NITRIC OXIDE SYNTHASE-RELATED"/>
    <property type="match status" value="1"/>
</dbReference>
<keyword evidence="5" id="KW-0274">FAD</keyword>
<dbReference type="GO" id="GO:0005829">
    <property type="term" value="C:cytosol"/>
    <property type="evidence" value="ECO:0007669"/>
    <property type="project" value="TreeGrafter"/>
</dbReference>
<dbReference type="PRINTS" id="PR00371">
    <property type="entry name" value="FPNCR"/>
</dbReference>
<dbReference type="GO" id="GO:0004783">
    <property type="term" value="F:sulfite reductase (NADPH) activity"/>
    <property type="evidence" value="ECO:0007669"/>
    <property type="project" value="TreeGrafter"/>
</dbReference>
<dbReference type="SUPFAM" id="SSF52343">
    <property type="entry name" value="Ferredoxin reductase-like, C-terminal NADP-linked domain"/>
    <property type="match status" value="1"/>
</dbReference>
<evidence type="ECO:0000313" key="9">
    <source>
        <dbReference type="EMBL" id="CAE2236892.1"/>
    </source>
</evidence>
<dbReference type="Pfam" id="PF00667">
    <property type="entry name" value="FAD_binding_1"/>
    <property type="match status" value="1"/>
</dbReference>
<dbReference type="InterPro" id="IPR023173">
    <property type="entry name" value="NADPH_Cyt_P450_Rdtase_alpha"/>
</dbReference>
<dbReference type="InterPro" id="IPR017938">
    <property type="entry name" value="Riboflavin_synthase-like_b-brl"/>
</dbReference>
<evidence type="ECO:0000256" key="7">
    <source>
        <dbReference type="ARBA" id="ARBA00023002"/>
    </source>
</evidence>
<dbReference type="EMBL" id="HBKP01022701">
    <property type="protein sequence ID" value="CAE2236892.1"/>
    <property type="molecule type" value="Transcribed_RNA"/>
</dbReference>
<dbReference type="Pfam" id="PF00175">
    <property type="entry name" value="NAD_binding_1"/>
    <property type="match status" value="1"/>
</dbReference>
<dbReference type="PANTHER" id="PTHR19384:SF109">
    <property type="entry name" value="SULFITE REDUCTASE [NADPH] FLAVOPROTEIN COMPONENT"/>
    <property type="match status" value="1"/>
</dbReference>
<dbReference type="GO" id="GO:0010181">
    <property type="term" value="F:FMN binding"/>
    <property type="evidence" value="ECO:0007669"/>
    <property type="project" value="TreeGrafter"/>
</dbReference>
<dbReference type="InterPro" id="IPR017927">
    <property type="entry name" value="FAD-bd_FR_type"/>
</dbReference>
<dbReference type="SUPFAM" id="SSF63380">
    <property type="entry name" value="Riboflavin synthase domain-like"/>
    <property type="match status" value="1"/>
</dbReference>
<evidence type="ECO:0000256" key="5">
    <source>
        <dbReference type="ARBA" id="ARBA00022827"/>
    </source>
</evidence>
<comment type="cofactor">
    <cofactor evidence="1">
        <name>FMN</name>
        <dbReference type="ChEBI" id="CHEBI:58210"/>
    </cofactor>
</comment>
<dbReference type="GO" id="GO:0050660">
    <property type="term" value="F:flavin adenine dinucleotide binding"/>
    <property type="evidence" value="ECO:0007669"/>
    <property type="project" value="TreeGrafter"/>
</dbReference>
<evidence type="ECO:0000256" key="6">
    <source>
        <dbReference type="ARBA" id="ARBA00022857"/>
    </source>
</evidence>
<keyword evidence="4" id="KW-0288">FMN</keyword>
<dbReference type="PROSITE" id="PS51384">
    <property type="entry name" value="FAD_FR"/>
    <property type="match status" value="1"/>
</dbReference>
<evidence type="ECO:0000256" key="2">
    <source>
        <dbReference type="ARBA" id="ARBA00001974"/>
    </source>
</evidence>
<dbReference type="InterPro" id="IPR001433">
    <property type="entry name" value="OxRdtase_FAD/NAD-bd"/>
</dbReference>
<dbReference type="Gene3D" id="2.40.30.10">
    <property type="entry name" value="Translation factors"/>
    <property type="match status" value="1"/>
</dbReference>
<dbReference type="AlphaFoldDB" id="A0A7S4IQU3"/>
<comment type="cofactor">
    <cofactor evidence="2">
        <name>FAD</name>
        <dbReference type="ChEBI" id="CHEBI:57692"/>
    </cofactor>
</comment>
<evidence type="ECO:0000256" key="4">
    <source>
        <dbReference type="ARBA" id="ARBA00022643"/>
    </source>
</evidence>
<dbReference type="InterPro" id="IPR039261">
    <property type="entry name" value="FNR_nucleotide-bd"/>
</dbReference>
<accession>A0A7S4IQU3</accession>
<keyword evidence="3" id="KW-0285">Flavoprotein</keyword>
<evidence type="ECO:0000256" key="3">
    <source>
        <dbReference type="ARBA" id="ARBA00022630"/>
    </source>
</evidence>
<organism evidence="9">
    <name type="scientific">Vannella robusta</name>
    <dbReference type="NCBI Taxonomy" id="1487602"/>
    <lineage>
        <taxon>Eukaryota</taxon>
        <taxon>Amoebozoa</taxon>
        <taxon>Discosea</taxon>
        <taxon>Flabellinia</taxon>
        <taxon>Vannellidae</taxon>
        <taxon>Vannella</taxon>
    </lineage>
</organism>
<keyword evidence="7" id="KW-0560">Oxidoreductase</keyword>
<proteinExistence type="predicted"/>
<evidence type="ECO:0000259" key="8">
    <source>
        <dbReference type="PROSITE" id="PS51384"/>
    </source>
</evidence>
<dbReference type="Gene3D" id="3.40.50.80">
    <property type="entry name" value="Nucleotide-binding domain of ferredoxin-NADP reductase (FNR) module"/>
    <property type="match status" value="1"/>
</dbReference>
<keyword evidence="6" id="KW-0521">NADP</keyword>
<dbReference type="Gene3D" id="1.20.990.10">
    <property type="entry name" value="NADPH-cytochrome p450 Reductase, Chain A, domain 3"/>
    <property type="match status" value="1"/>
</dbReference>
<name>A0A7S4IQU3_9EUKA</name>
<dbReference type="FunFam" id="3.40.50.80:FF:000001">
    <property type="entry name" value="NADPH--cytochrome P450 reductase 1"/>
    <property type="match status" value="1"/>
</dbReference>
<reference evidence="9" key="1">
    <citation type="submission" date="2021-01" db="EMBL/GenBank/DDBJ databases">
        <authorList>
            <person name="Corre E."/>
            <person name="Pelletier E."/>
            <person name="Niang G."/>
            <person name="Scheremetjew M."/>
            <person name="Finn R."/>
            <person name="Kale V."/>
            <person name="Holt S."/>
            <person name="Cochrane G."/>
            <person name="Meng A."/>
            <person name="Brown T."/>
            <person name="Cohen L."/>
        </authorList>
    </citation>
    <scope>NUCLEOTIDE SEQUENCE</scope>
    <source>
        <strain evidence="9">DIVA3 518/3/11/1/6</strain>
    </source>
</reference>